<feature type="compositionally biased region" description="Polar residues" evidence="20">
    <location>
        <begin position="432"/>
        <end position="443"/>
    </location>
</feature>
<keyword evidence="4" id="KW-0678">Repressor</keyword>
<evidence type="ECO:0000256" key="5">
    <source>
        <dbReference type="ARBA" id="ARBA00022499"/>
    </source>
</evidence>
<feature type="compositionally biased region" description="Polar residues" evidence="20">
    <location>
        <begin position="1464"/>
        <end position="1487"/>
    </location>
</feature>
<dbReference type="InterPro" id="IPR036388">
    <property type="entry name" value="WH-like_DNA-bd_sf"/>
</dbReference>
<dbReference type="GO" id="GO:0070776">
    <property type="term" value="C:MOZ/MORF histone acetyltransferase complex"/>
    <property type="evidence" value="ECO:0007669"/>
    <property type="project" value="TreeGrafter"/>
</dbReference>
<evidence type="ECO:0000259" key="21">
    <source>
        <dbReference type="PROSITE" id="PS50016"/>
    </source>
</evidence>
<feature type="region of interest" description="Disordered" evidence="20">
    <location>
        <begin position="311"/>
        <end position="352"/>
    </location>
</feature>
<dbReference type="InterPro" id="IPR001965">
    <property type="entry name" value="Znf_PHD"/>
</dbReference>
<feature type="domain" description="SAMD1-like winged helix (WH)" evidence="24">
    <location>
        <begin position="5"/>
        <end position="81"/>
    </location>
</feature>
<dbReference type="EnsemblMetazoa" id="AMEC014261-RA">
    <property type="protein sequence ID" value="AMEC014261-PA"/>
    <property type="gene ID" value="AMEC014261"/>
</dbReference>
<evidence type="ECO:0000256" key="19">
    <source>
        <dbReference type="PROSITE-ProRule" id="PRU00146"/>
    </source>
</evidence>
<keyword evidence="6" id="KW-0597">Phosphoprotein</keyword>
<keyword evidence="5" id="KW-1017">Isopeptide bond</keyword>
<dbReference type="FunFam" id="3.40.630.30:FF:000001">
    <property type="entry name" value="Histone acetyltransferase"/>
    <property type="match status" value="1"/>
</dbReference>
<dbReference type="PROSITE" id="PS51504">
    <property type="entry name" value="H15"/>
    <property type="match status" value="1"/>
</dbReference>
<dbReference type="GO" id="GO:0040029">
    <property type="term" value="P:epigenetic regulation of gene expression"/>
    <property type="evidence" value="ECO:0007669"/>
    <property type="project" value="UniProtKB-ARBA"/>
</dbReference>
<dbReference type="FunFam" id="1.10.10.10:FF:000123">
    <property type="entry name" value="Histone acetyltransferase"/>
    <property type="match status" value="1"/>
</dbReference>
<evidence type="ECO:0000313" key="25">
    <source>
        <dbReference type="EnsemblMetazoa" id="AMEC014261-PA"/>
    </source>
</evidence>
<dbReference type="GO" id="GO:0003682">
    <property type="term" value="F:chromatin binding"/>
    <property type="evidence" value="ECO:0007669"/>
    <property type="project" value="TreeGrafter"/>
</dbReference>
<dbReference type="Pfam" id="PF17772">
    <property type="entry name" value="zf-MYST"/>
    <property type="match status" value="1"/>
</dbReference>
<dbReference type="PANTHER" id="PTHR10615">
    <property type="entry name" value="HISTONE ACETYLTRANSFERASE"/>
    <property type="match status" value="1"/>
</dbReference>
<feature type="compositionally biased region" description="Polar residues" evidence="20">
    <location>
        <begin position="1263"/>
        <end position="1284"/>
    </location>
</feature>
<feature type="region of interest" description="Disordered" evidence="20">
    <location>
        <begin position="403"/>
        <end position="443"/>
    </location>
</feature>
<dbReference type="Gene3D" id="3.40.630.30">
    <property type="match status" value="1"/>
</dbReference>
<feature type="compositionally biased region" description="Polar residues" evidence="20">
    <location>
        <begin position="1194"/>
        <end position="1217"/>
    </location>
</feature>
<dbReference type="InterPro" id="IPR013083">
    <property type="entry name" value="Znf_RING/FYVE/PHD"/>
</dbReference>
<evidence type="ECO:0000259" key="22">
    <source>
        <dbReference type="PROSITE" id="PS51504"/>
    </source>
</evidence>
<keyword evidence="7" id="KW-0808">Transferase</keyword>
<evidence type="ECO:0000256" key="12">
    <source>
        <dbReference type="ARBA" id="ARBA00022843"/>
    </source>
</evidence>
<dbReference type="GO" id="GO:0006334">
    <property type="term" value="P:nucleosome assembly"/>
    <property type="evidence" value="ECO:0007669"/>
    <property type="project" value="InterPro"/>
</dbReference>
<feature type="domain" description="H15" evidence="22">
    <location>
        <begin position="87"/>
        <end position="162"/>
    </location>
</feature>
<feature type="region of interest" description="Disordered" evidence="20">
    <location>
        <begin position="1758"/>
        <end position="1863"/>
    </location>
</feature>
<feature type="domain" description="PHD-type" evidence="21">
    <location>
        <begin position="190"/>
        <end position="256"/>
    </location>
</feature>
<feature type="compositionally biased region" description="Polar residues" evidence="20">
    <location>
        <begin position="1618"/>
        <end position="1651"/>
    </location>
</feature>
<feature type="compositionally biased region" description="Basic and acidic residues" evidence="20">
    <location>
        <begin position="1181"/>
        <end position="1193"/>
    </location>
</feature>
<protein>
    <recommendedName>
        <fullName evidence="3">histone acetyltransferase</fullName>
        <ecNumber evidence="3">2.3.1.48</ecNumber>
    </recommendedName>
</protein>
<evidence type="ECO:0000256" key="17">
    <source>
        <dbReference type="ARBA" id="ARBA00048017"/>
    </source>
</evidence>
<keyword evidence="10 19" id="KW-0863">Zinc-finger</keyword>
<feature type="compositionally biased region" description="Pro residues" evidence="20">
    <location>
        <begin position="1153"/>
        <end position="1163"/>
    </location>
</feature>
<feature type="compositionally biased region" description="Low complexity" evidence="20">
    <location>
        <begin position="1831"/>
        <end position="1842"/>
    </location>
</feature>
<evidence type="ECO:0000256" key="6">
    <source>
        <dbReference type="ARBA" id="ARBA00022553"/>
    </source>
</evidence>
<dbReference type="GO" id="GO:0003677">
    <property type="term" value="F:DNA binding"/>
    <property type="evidence" value="ECO:0007669"/>
    <property type="project" value="InterPro"/>
</dbReference>
<evidence type="ECO:0000256" key="9">
    <source>
        <dbReference type="ARBA" id="ARBA00022737"/>
    </source>
</evidence>
<dbReference type="SUPFAM" id="SSF55729">
    <property type="entry name" value="Acyl-CoA N-acyltransferases (Nat)"/>
    <property type="match status" value="1"/>
</dbReference>
<feature type="active site" description="Proton donor/acceptor" evidence="18">
    <location>
        <position position="627"/>
    </location>
</feature>
<dbReference type="Gene3D" id="3.30.60.60">
    <property type="entry name" value="N-acetyl transferase-like"/>
    <property type="match status" value="1"/>
</dbReference>
<proteinExistence type="inferred from homology"/>
<evidence type="ECO:0000256" key="20">
    <source>
        <dbReference type="SAM" id="MobiDB-lite"/>
    </source>
</evidence>
<evidence type="ECO:0000313" key="26">
    <source>
        <dbReference type="Proteomes" id="UP000075902"/>
    </source>
</evidence>
<keyword evidence="26" id="KW-1185">Reference proteome</keyword>
<feature type="compositionally biased region" description="Basic and acidic residues" evidence="20">
    <location>
        <begin position="416"/>
        <end position="427"/>
    </location>
</feature>
<feature type="compositionally biased region" description="Low complexity" evidence="20">
    <location>
        <begin position="875"/>
        <end position="889"/>
    </location>
</feature>
<feature type="compositionally biased region" description="Basic and acidic residues" evidence="20">
    <location>
        <begin position="1791"/>
        <end position="1803"/>
    </location>
</feature>
<feature type="compositionally biased region" description="Basic residues" evidence="20">
    <location>
        <begin position="167"/>
        <end position="181"/>
    </location>
</feature>
<dbReference type="InterPro" id="IPR040706">
    <property type="entry name" value="Zf-MYST"/>
</dbReference>
<evidence type="ECO:0000256" key="4">
    <source>
        <dbReference type="ARBA" id="ARBA00022491"/>
    </source>
</evidence>
<dbReference type="Pfam" id="PF21524">
    <property type="entry name" value="SAMD1_WH"/>
    <property type="match status" value="1"/>
</dbReference>
<dbReference type="STRING" id="34690.A0A182U5H9"/>
<feature type="region of interest" description="Disordered" evidence="20">
    <location>
        <begin position="1413"/>
        <end position="1546"/>
    </location>
</feature>
<name>A0A182U5H9_9DIPT</name>
<dbReference type="GO" id="GO:0005634">
    <property type="term" value="C:nucleus"/>
    <property type="evidence" value="ECO:0007669"/>
    <property type="project" value="UniProtKB-SubCell"/>
</dbReference>
<evidence type="ECO:0000256" key="10">
    <source>
        <dbReference type="ARBA" id="ARBA00022771"/>
    </source>
</evidence>
<keyword evidence="12" id="KW-0832">Ubl conjugation</keyword>
<dbReference type="SUPFAM" id="SSF57903">
    <property type="entry name" value="FYVE/PHD zinc finger"/>
    <property type="match status" value="1"/>
</dbReference>
<accession>A0A182U5H9</accession>
<dbReference type="GO" id="GO:0003712">
    <property type="term" value="F:transcription coregulator activity"/>
    <property type="evidence" value="ECO:0007669"/>
    <property type="project" value="TreeGrafter"/>
</dbReference>
<feature type="compositionally biased region" description="Low complexity" evidence="20">
    <location>
        <begin position="1853"/>
        <end position="1863"/>
    </location>
</feature>
<keyword evidence="11" id="KW-0862">Zinc</keyword>
<keyword evidence="14" id="KW-0007">Acetylation</keyword>
<reference evidence="25" key="2">
    <citation type="submission" date="2020-05" db="UniProtKB">
        <authorList>
            <consortium name="EnsemblMetazoa"/>
        </authorList>
    </citation>
    <scope>IDENTIFICATION</scope>
    <source>
        <strain evidence="25">CM1001059</strain>
    </source>
</reference>
<dbReference type="Pfam" id="PF01853">
    <property type="entry name" value="MOZ_SAS"/>
    <property type="match status" value="1"/>
</dbReference>
<feature type="compositionally biased region" description="Polar residues" evidence="20">
    <location>
        <begin position="1584"/>
        <end position="1593"/>
    </location>
</feature>
<evidence type="ECO:0000256" key="7">
    <source>
        <dbReference type="ARBA" id="ARBA00022679"/>
    </source>
</evidence>
<comment type="subcellular location">
    <subcellularLocation>
        <location evidence="1">Nucleus</location>
    </subcellularLocation>
</comment>
<evidence type="ECO:0000256" key="2">
    <source>
        <dbReference type="ARBA" id="ARBA00010107"/>
    </source>
</evidence>
<evidence type="ECO:0000256" key="3">
    <source>
        <dbReference type="ARBA" id="ARBA00013184"/>
    </source>
</evidence>
<feature type="compositionally biased region" description="Low complexity" evidence="20">
    <location>
        <begin position="1358"/>
        <end position="1370"/>
    </location>
</feature>
<dbReference type="InterPro" id="IPR002717">
    <property type="entry name" value="HAT_MYST-type"/>
</dbReference>
<dbReference type="GO" id="GO:0006357">
    <property type="term" value="P:regulation of transcription by RNA polymerase II"/>
    <property type="evidence" value="ECO:0007669"/>
    <property type="project" value="TreeGrafter"/>
</dbReference>
<evidence type="ECO:0000259" key="23">
    <source>
        <dbReference type="PROSITE" id="PS51726"/>
    </source>
</evidence>
<evidence type="ECO:0000256" key="18">
    <source>
        <dbReference type="PIRSR" id="PIRSR602717-51"/>
    </source>
</evidence>
<dbReference type="SMART" id="SM00249">
    <property type="entry name" value="PHD"/>
    <property type="match status" value="2"/>
</dbReference>
<feature type="compositionally biased region" description="Low complexity" evidence="20">
    <location>
        <begin position="1116"/>
        <end position="1125"/>
    </location>
</feature>
<organism evidence="25 26">
    <name type="scientific">Anopheles melas</name>
    <dbReference type="NCBI Taxonomy" id="34690"/>
    <lineage>
        <taxon>Eukaryota</taxon>
        <taxon>Metazoa</taxon>
        <taxon>Ecdysozoa</taxon>
        <taxon>Arthropoda</taxon>
        <taxon>Hexapoda</taxon>
        <taxon>Insecta</taxon>
        <taxon>Pterygota</taxon>
        <taxon>Neoptera</taxon>
        <taxon>Endopterygota</taxon>
        <taxon>Diptera</taxon>
        <taxon>Nematocera</taxon>
        <taxon>Culicoidea</taxon>
        <taxon>Culicidae</taxon>
        <taxon>Anophelinae</taxon>
        <taxon>Anopheles</taxon>
    </lineage>
</organism>
<dbReference type="InterPro" id="IPR050603">
    <property type="entry name" value="MYST_HAT"/>
</dbReference>
<comment type="similarity">
    <text evidence="2">Belongs to the MYST (SAS/MOZ) family.</text>
</comment>
<keyword evidence="9" id="KW-0677">Repeat</keyword>
<feature type="compositionally biased region" description="Low complexity" evidence="20">
    <location>
        <begin position="1663"/>
        <end position="1674"/>
    </location>
</feature>
<evidence type="ECO:0000256" key="15">
    <source>
        <dbReference type="ARBA" id="ARBA00023159"/>
    </source>
</evidence>
<dbReference type="GO" id="GO:0000786">
    <property type="term" value="C:nucleosome"/>
    <property type="evidence" value="ECO:0007669"/>
    <property type="project" value="InterPro"/>
</dbReference>
<dbReference type="InterPro" id="IPR005818">
    <property type="entry name" value="Histone_H1/H5_H15"/>
</dbReference>
<evidence type="ECO:0000256" key="8">
    <source>
        <dbReference type="ARBA" id="ARBA00022723"/>
    </source>
</evidence>
<dbReference type="PROSITE" id="PS50016">
    <property type="entry name" value="ZF_PHD_2"/>
    <property type="match status" value="2"/>
</dbReference>
<dbReference type="EC" id="2.3.1.48" evidence="3"/>
<dbReference type="VEuPathDB" id="VectorBase:AMEC014261"/>
<keyword evidence="13" id="KW-0156">Chromatin regulator</keyword>
<sequence>MRENPDDVSPQVWKEWILEAIRRIRFQKQRPSIQRICQAIGSHHKFHEDIVAEKLEEAVEAGSVLKVYNKGLHSYKAPTSTQRRVINVTNESNLSRQVAKAVRDLGEFDGSSQKSIENYVQQTNNLHIAPDTDYKSVIRNAIRIALAEETIMQEGRLYKPGPVFKPITKRKSTSPKKRGSSKHLDRSAEGNMCVVCQEAEGNGSDDEGEPLTSCSSCGAGLHDSCAIGPGQSSRAVTLSRLLEKGNSWHCEECKVCDACSNQDDDEDGVKGVCLLDCWSCKKHYHLSCLSPALTEMKKCKTAWRCSDCLSQSRDSDRKSSIMRPATGEKKRKRLLTGDKDPKGSSEAINLPVPYKSAYDSTNEEAIEKQTLPEGVTQQDAELYKYVREQSTKIVVGVSKAPTIAAHHKHNNNNSEQRGRHFSPDRASHQHQHQAANSSSILQQSPSKLMAAQDRCPAAIEFGKYAIETWYSSPFPQEYARLPKLFLCEFCLKYTKSKAVLQRHQDKCSWRNPPGTEIYRHDGVSVFEVDGNANKIYCQNLCLLAKLFLDHKTLYYDVEPFLFYVLTRYDRKGYHLVGYFSKEKHCQQKYNVSCIMTMPQYQRQGYGRFLIDFSYLLSREEGQPGTPEKPLSDLGRVSYYAYWKSTVLNYLYEHRRRAEEESGGGGAGSKLLPLSIQQISQETGMVVPDIVLALQLLSFIKYRKIDRGGGFKVYQPLICIDWRLVDRQHERMVRSRARLAIEKECLRWTPLFFSSTASFSELDGSNIPMEANDDEPAGGGRMGGPTVSPKPEEESDQEKEEKASQNGPLKSGAASQQPPPSHRKAGGESGRRKKRGRDVSPLPEPIANSRVENDLPARNRTHSLKLEEQTDEEEAAAAAVAMLAARNTATVTTGGRKRGRVAQDKEPTKPGSASNTFERLRKRRRLDSEEAAAEEKQQPPYGGNLLKDASPLTGRSGGLRRKRLNLRLSDSEPEPEPEAAPRITEDRRTKTGKLVARGDAGELVNGGVFGRGQGGRETALEQRASPAAAAKRTGATGMRNSKRLASSPANTVESEEPVEEALAVAAEKAKSFRSSSTAGTGKKAIVPVADASEDYSSGEADDEMEEETRSAPPPPASSATSVVASVGKKSPSKTPPFSAGTGVNNNAADTVPPKVSPRVPPPLSSPDAKAVKGPKSKTISEQQRRVKEEEHSERTATNADSSTGTLERTVNAKQSNSGEDGHRTPPIAAESTTGAATLDKETPRVASSAPSDDSRLQGCEANSEAVSANSKKGSVKQESSPSANRLSVEGGPSSVISRSTGSASASVVEQGKGEQKEGVILQAPPSSKAGTPEKKDATGSPNKESYAKASEQANKEASKGGSSSSGVISEPASPPLVNGAVEINEKISVITESKNCLTTHPTVADTAEPLQVAAAADGGSINGQMQSPEKKTVGTGTETAPASADGGQMNGVQSSPKMQKMLASDSDNNSTNRSAVDRASSSANNTASVLKINENYDKHHHSHQHQQQQQQQQHHTDPLRNRPKVIMDGITSWSGEAKAKEEPAPDAVKASLDVIRTREEPNGVPPAAPLNHEAGSIKPTAESGIIQQTSAIVPTSSSSSSSTTVHEMAMHKKKFMKSMESSTDNGSTQQQQQVAKPAATANNDQPDQSVIKQNDEVVTSAKIASFTHSSTASASVPGPSAPTDSATVPATADIKKEKSPPKVSGSSTVAPVLASSASKGAKNESHKLTPSHSNGSGGTAKCTESTAVSVATASCATAVVTSAASTQQALAEAGKRTTSEPNHAGLGYGAEPKTESKRGKDKSHAGSGGGSSANVGTNASEDGGQGAGGKTSRSNSSSSSSASDHQQPHGGKRSGSTSSTSSSS</sequence>
<dbReference type="GO" id="GO:0010484">
    <property type="term" value="F:histone H3 acetyltransferase activity"/>
    <property type="evidence" value="ECO:0007669"/>
    <property type="project" value="TreeGrafter"/>
</dbReference>
<dbReference type="SUPFAM" id="SSF46785">
    <property type="entry name" value="Winged helix' DNA-binding domain"/>
    <property type="match status" value="1"/>
</dbReference>
<dbReference type="Proteomes" id="UP000075902">
    <property type="component" value="Unassembled WGS sequence"/>
</dbReference>
<dbReference type="Gene3D" id="3.30.40.10">
    <property type="entry name" value="Zinc/RING finger domain, C3HC4 (zinc finger)"/>
    <property type="match status" value="1"/>
</dbReference>
<evidence type="ECO:0000256" key="13">
    <source>
        <dbReference type="ARBA" id="ARBA00022853"/>
    </source>
</evidence>
<evidence type="ECO:0000259" key="24">
    <source>
        <dbReference type="PROSITE" id="PS52014"/>
    </source>
</evidence>
<evidence type="ECO:0000256" key="16">
    <source>
        <dbReference type="ARBA" id="ARBA00023242"/>
    </source>
</evidence>
<dbReference type="PROSITE" id="PS52014">
    <property type="entry name" value="SAMD1_WH"/>
    <property type="match status" value="1"/>
</dbReference>
<dbReference type="PANTHER" id="PTHR10615:SF217">
    <property type="entry name" value="HISTONE ACETYLTRANSFERASE"/>
    <property type="match status" value="1"/>
</dbReference>
<reference evidence="26" key="1">
    <citation type="submission" date="2014-01" db="EMBL/GenBank/DDBJ databases">
        <title>The Genome Sequence of Anopheles melas CM1001059_A (V2).</title>
        <authorList>
            <consortium name="The Broad Institute Genomics Platform"/>
            <person name="Neafsey D.E."/>
            <person name="Besansky N."/>
            <person name="Howell P."/>
            <person name="Walton C."/>
            <person name="Young S.K."/>
            <person name="Zeng Q."/>
            <person name="Gargeya S."/>
            <person name="Fitzgerald M."/>
            <person name="Haas B."/>
            <person name="Abouelleil A."/>
            <person name="Allen A.W."/>
            <person name="Alvarado L."/>
            <person name="Arachchi H.M."/>
            <person name="Berlin A.M."/>
            <person name="Chapman S.B."/>
            <person name="Gainer-Dewar J."/>
            <person name="Goldberg J."/>
            <person name="Griggs A."/>
            <person name="Gujja S."/>
            <person name="Hansen M."/>
            <person name="Howarth C."/>
            <person name="Imamovic A."/>
            <person name="Ireland A."/>
            <person name="Larimer J."/>
            <person name="McCowan C."/>
            <person name="Murphy C."/>
            <person name="Pearson M."/>
            <person name="Poon T.W."/>
            <person name="Priest M."/>
            <person name="Roberts A."/>
            <person name="Saif S."/>
            <person name="Shea T."/>
            <person name="Sisk P."/>
            <person name="Sykes S."/>
            <person name="Wortman J."/>
            <person name="Nusbaum C."/>
            <person name="Birren B."/>
        </authorList>
    </citation>
    <scope>NUCLEOTIDE SEQUENCE [LARGE SCALE GENOMIC DNA]</scope>
    <source>
        <strain evidence="26">CM1001059</strain>
    </source>
</reference>
<keyword evidence="16" id="KW-0539">Nucleus</keyword>
<dbReference type="Gene3D" id="1.10.10.10">
    <property type="entry name" value="Winged helix-like DNA-binding domain superfamily/Winged helix DNA-binding domain"/>
    <property type="match status" value="2"/>
</dbReference>
<comment type="catalytic activity">
    <reaction evidence="17">
        <text>L-lysyl-[protein] + acetyl-CoA = N(6)-acetyl-L-lysyl-[protein] + CoA + H(+)</text>
        <dbReference type="Rhea" id="RHEA:45948"/>
        <dbReference type="Rhea" id="RHEA-COMP:9752"/>
        <dbReference type="Rhea" id="RHEA-COMP:10731"/>
        <dbReference type="ChEBI" id="CHEBI:15378"/>
        <dbReference type="ChEBI" id="CHEBI:29969"/>
        <dbReference type="ChEBI" id="CHEBI:57287"/>
        <dbReference type="ChEBI" id="CHEBI:57288"/>
        <dbReference type="ChEBI" id="CHEBI:61930"/>
        <dbReference type="EC" id="2.3.1.48"/>
    </reaction>
</comment>
<dbReference type="InterPro" id="IPR019787">
    <property type="entry name" value="Znf_PHD-finger"/>
</dbReference>
<evidence type="ECO:0000256" key="1">
    <source>
        <dbReference type="ARBA" id="ARBA00004123"/>
    </source>
</evidence>
<feature type="compositionally biased region" description="Low complexity" evidence="20">
    <location>
        <begin position="1594"/>
        <end position="1603"/>
    </location>
</feature>
<evidence type="ECO:0000256" key="14">
    <source>
        <dbReference type="ARBA" id="ARBA00022990"/>
    </source>
</evidence>
<feature type="region of interest" description="Disordered" evidence="20">
    <location>
        <begin position="162"/>
        <end position="186"/>
    </location>
</feature>
<evidence type="ECO:0000256" key="11">
    <source>
        <dbReference type="ARBA" id="ARBA00022833"/>
    </source>
</evidence>
<dbReference type="FunFam" id="3.30.60.60:FF:000001">
    <property type="entry name" value="Histone acetyltransferase"/>
    <property type="match status" value="1"/>
</dbReference>
<feature type="region of interest" description="Disordered" evidence="20">
    <location>
        <begin position="761"/>
        <end position="1378"/>
    </location>
</feature>
<feature type="compositionally biased region" description="Polar residues" evidence="20">
    <location>
        <begin position="1293"/>
        <end position="1306"/>
    </location>
</feature>
<dbReference type="PROSITE" id="PS51726">
    <property type="entry name" value="MYST_HAT"/>
    <property type="match status" value="1"/>
</dbReference>
<keyword evidence="15" id="KW-0010">Activator</keyword>
<dbReference type="InterPro" id="IPR036390">
    <property type="entry name" value="WH_DNA-bd_sf"/>
</dbReference>
<dbReference type="InterPro" id="IPR048589">
    <property type="entry name" value="SAMD1-like_WH"/>
</dbReference>
<keyword evidence="8" id="KW-0479">Metal-binding</keyword>
<dbReference type="CDD" id="cd15489">
    <property type="entry name" value="PHD_SF"/>
    <property type="match status" value="1"/>
</dbReference>
<feature type="region of interest" description="Disordered" evidence="20">
    <location>
        <begin position="1558"/>
        <end position="1745"/>
    </location>
</feature>
<feature type="domain" description="MYST-type HAT" evidence="23">
    <location>
        <begin position="451"/>
        <end position="749"/>
    </location>
</feature>
<dbReference type="InterPro" id="IPR011011">
    <property type="entry name" value="Znf_FYVE_PHD"/>
</dbReference>
<feature type="domain" description="PHD-type" evidence="21">
    <location>
        <begin position="253"/>
        <end position="311"/>
    </location>
</feature>
<dbReference type="InterPro" id="IPR016181">
    <property type="entry name" value="Acyl_CoA_acyltransferase"/>
</dbReference>
<dbReference type="GO" id="GO:0008270">
    <property type="term" value="F:zinc ion binding"/>
    <property type="evidence" value="ECO:0007669"/>
    <property type="project" value="UniProtKB-KW"/>
</dbReference>